<proteinExistence type="predicted"/>
<dbReference type="HOGENOM" id="CLU_2903947_0_0_1"/>
<evidence type="ECO:0000313" key="2">
    <source>
        <dbReference type="Proteomes" id="UP000008177"/>
    </source>
</evidence>
<organism evidence="1 2">
    <name type="scientific">Botryotinia fuckeliana (strain T4)</name>
    <name type="common">Noble rot fungus</name>
    <name type="synonym">Botrytis cinerea</name>
    <dbReference type="NCBI Taxonomy" id="999810"/>
    <lineage>
        <taxon>Eukaryota</taxon>
        <taxon>Fungi</taxon>
        <taxon>Dikarya</taxon>
        <taxon>Ascomycota</taxon>
        <taxon>Pezizomycotina</taxon>
        <taxon>Leotiomycetes</taxon>
        <taxon>Helotiales</taxon>
        <taxon>Sclerotiniaceae</taxon>
        <taxon>Botrytis</taxon>
    </lineage>
</organism>
<dbReference type="Proteomes" id="UP000008177">
    <property type="component" value="Unplaced contigs"/>
</dbReference>
<protein>
    <submittedName>
        <fullName evidence="1">Uncharacterized protein</fullName>
    </submittedName>
</protein>
<reference evidence="2" key="1">
    <citation type="journal article" date="2011" name="PLoS Genet.">
        <title>Genomic analysis of the necrotrophic fungal pathogens Sclerotinia sclerotiorum and Botrytis cinerea.</title>
        <authorList>
            <person name="Amselem J."/>
            <person name="Cuomo C.A."/>
            <person name="van Kan J.A."/>
            <person name="Viaud M."/>
            <person name="Benito E.P."/>
            <person name="Couloux A."/>
            <person name="Coutinho P.M."/>
            <person name="de Vries R.P."/>
            <person name="Dyer P.S."/>
            <person name="Fillinger S."/>
            <person name="Fournier E."/>
            <person name="Gout L."/>
            <person name="Hahn M."/>
            <person name="Kohn L."/>
            <person name="Lapalu N."/>
            <person name="Plummer K.M."/>
            <person name="Pradier J.M."/>
            <person name="Quevillon E."/>
            <person name="Sharon A."/>
            <person name="Simon A."/>
            <person name="ten Have A."/>
            <person name="Tudzynski B."/>
            <person name="Tudzynski P."/>
            <person name="Wincker P."/>
            <person name="Andrew M."/>
            <person name="Anthouard V."/>
            <person name="Beever R.E."/>
            <person name="Beffa R."/>
            <person name="Benoit I."/>
            <person name="Bouzid O."/>
            <person name="Brault B."/>
            <person name="Chen Z."/>
            <person name="Choquer M."/>
            <person name="Collemare J."/>
            <person name="Cotton P."/>
            <person name="Danchin E.G."/>
            <person name="Da Silva C."/>
            <person name="Gautier A."/>
            <person name="Giraud C."/>
            <person name="Giraud T."/>
            <person name="Gonzalez C."/>
            <person name="Grossetete S."/>
            <person name="Guldener U."/>
            <person name="Henrissat B."/>
            <person name="Howlett B.J."/>
            <person name="Kodira C."/>
            <person name="Kretschmer M."/>
            <person name="Lappartient A."/>
            <person name="Leroch M."/>
            <person name="Levis C."/>
            <person name="Mauceli E."/>
            <person name="Neuveglise C."/>
            <person name="Oeser B."/>
            <person name="Pearson M."/>
            <person name="Poulain J."/>
            <person name="Poussereau N."/>
            <person name="Quesneville H."/>
            <person name="Rascle C."/>
            <person name="Schumacher J."/>
            <person name="Segurens B."/>
            <person name="Sexton A."/>
            <person name="Silva E."/>
            <person name="Sirven C."/>
            <person name="Soanes D.M."/>
            <person name="Talbot N.J."/>
            <person name="Templeton M."/>
            <person name="Yandava C."/>
            <person name="Yarden O."/>
            <person name="Zeng Q."/>
            <person name="Rollins J.A."/>
            <person name="Lebrun M.H."/>
            <person name="Dickman M."/>
        </authorList>
    </citation>
    <scope>NUCLEOTIDE SEQUENCE [LARGE SCALE GENOMIC DNA]</scope>
    <source>
        <strain evidence="2">T4</strain>
    </source>
</reference>
<sequence length="62" mass="7321">MENMQTYQLCLLNLSNSTTVEIFFDLKIRVLMDHKLINARDKSLPDKEYHTVESWYPSVSIT</sequence>
<dbReference type="EMBL" id="FQ790332">
    <property type="protein sequence ID" value="CCD51061.1"/>
    <property type="molecule type" value="Genomic_DNA"/>
</dbReference>
<dbReference type="AlphaFoldDB" id="G2YH27"/>
<accession>G2YH27</accession>
<gene>
    <name evidence="1" type="ORF">BofuT4_uP023290.1</name>
</gene>
<name>G2YH27_BOTF4</name>
<evidence type="ECO:0000313" key="1">
    <source>
        <dbReference type="EMBL" id="CCD51061.1"/>
    </source>
</evidence>
<dbReference type="InParanoid" id="G2YH27"/>